<sequence>MAEDKSYEVIASSRFYLEIHLDGSDDRIDGYFMDCQGFKRSQEVVELCEVTPQKWGKNGTPRGRMVRVKMPGNMKSENIILKRGMTLSKAMWDWFTAVEAGKWSEQRRDGDLTLYDQAAEESVRFRFSGAWPVSYKISDVKADSKEFEIEEVELSVDEFKRVK</sequence>
<dbReference type="Proteomes" id="UP001600165">
    <property type="component" value="Unassembled WGS sequence"/>
</dbReference>
<protein>
    <submittedName>
        <fullName evidence="1">Phage tail protein</fullName>
    </submittedName>
</protein>
<keyword evidence="2" id="KW-1185">Reference proteome</keyword>
<proteinExistence type="predicted"/>
<gene>
    <name evidence="1" type="ORF">ACFVKH_07725</name>
</gene>
<name>A0ABW6IDA5_9CYAN</name>
<dbReference type="InterPro" id="IPR011747">
    <property type="entry name" value="CHP02241"/>
</dbReference>
<dbReference type="PANTHER" id="PTHR38009">
    <property type="entry name" value="CONSERVED HYPOTHETICAL PHAGE TAIL PROTEIN"/>
    <property type="match status" value="1"/>
</dbReference>
<organism evidence="1 2">
    <name type="scientific">Almyronema epifaneia S1</name>
    <dbReference type="NCBI Taxonomy" id="2991925"/>
    <lineage>
        <taxon>Bacteria</taxon>
        <taxon>Bacillati</taxon>
        <taxon>Cyanobacteriota</taxon>
        <taxon>Cyanophyceae</taxon>
        <taxon>Nodosilineales</taxon>
        <taxon>Nodosilineaceae</taxon>
        <taxon>Almyronema</taxon>
        <taxon>Almyronema epifaneia</taxon>
    </lineage>
</organism>
<evidence type="ECO:0000313" key="1">
    <source>
        <dbReference type="EMBL" id="MFE4106159.1"/>
    </source>
</evidence>
<accession>A0ABW6IDA5</accession>
<dbReference type="PANTHER" id="PTHR38009:SF1">
    <property type="entry name" value="CONSERVED HYPOTHETICAL PHAGE TAIL PROTEIN"/>
    <property type="match status" value="1"/>
</dbReference>
<comment type="caution">
    <text evidence="1">The sequence shown here is derived from an EMBL/GenBank/DDBJ whole genome shotgun (WGS) entry which is preliminary data.</text>
</comment>
<dbReference type="EMBL" id="JBHZOL010000055">
    <property type="protein sequence ID" value="MFE4106159.1"/>
    <property type="molecule type" value="Genomic_DNA"/>
</dbReference>
<evidence type="ECO:0000313" key="2">
    <source>
        <dbReference type="Proteomes" id="UP001600165"/>
    </source>
</evidence>
<dbReference type="NCBIfam" id="TIGR02241">
    <property type="entry name" value="conserved hypothetical phage tail region protein"/>
    <property type="match status" value="1"/>
</dbReference>
<dbReference type="RefSeq" id="WP_377963644.1">
    <property type="nucleotide sequence ID" value="NZ_JBHZOL010000055.1"/>
</dbReference>
<reference evidence="1 2" key="1">
    <citation type="submission" date="2024-10" db="EMBL/GenBank/DDBJ databases">
        <authorList>
            <person name="Ratan Roy A."/>
            <person name="Morales Sandoval P.H."/>
            <person name="De Los Santos Villalobos S."/>
            <person name="Chakraborty S."/>
            <person name="Mukherjee J."/>
        </authorList>
    </citation>
    <scope>NUCLEOTIDE SEQUENCE [LARGE SCALE GENOMIC DNA]</scope>
    <source>
        <strain evidence="1 2">S1</strain>
    </source>
</reference>
<dbReference type="Pfam" id="PF06841">
    <property type="entry name" value="Phage_T4_gp19"/>
    <property type="match status" value="1"/>
</dbReference>
<dbReference type="InterPro" id="IPR010667">
    <property type="entry name" value="Phage_T4_Gp19"/>
</dbReference>